<evidence type="ECO:0000256" key="2">
    <source>
        <dbReference type="ARBA" id="ARBA00012720"/>
    </source>
</evidence>
<dbReference type="Pfam" id="PF00730">
    <property type="entry name" value="HhH-GPD"/>
    <property type="match status" value="1"/>
</dbReference>
<evidence type="ECO:0000256" key="4">
    <source>
        <dbReference type="ARBA" id="ARBA00022801"/>
    </source>
</evidence>
<accession>A0A6I0F6A3</accession>
<organism evidence="11 12">
    <name type="scientific">Alkaliphilus pronyensis</name>
    <dbReference type="NCBI Taxonomy" id="1482732"/>
    <lineage>
        <taxon>Bacteria</taxon>
        <taxon>Bacillati</taxon>
        <taxon>Bacillota</taxon>
        <taxon>Clostridia</taxon>
        <taxon>Peptostreptococcales</taxon>
        <taxon>Natronincolaceae</taxon>
        <taxon>Alkaliphilus</taxon>
    </lineage>
</organism>
<dbReference type="Gene3D" id="3.30.310.260">
    <property type="match status" value="1"/>
</dbReference>
<evidence type="ECO:0000256" key="5">
    <source>
        <dbReference type="ARBA" id="ARBA00023204"/>
    </source>
</evidence>
<keyword evidence="5" id="KW-0234">DNA repair</keyword>
<dbReference type="InterPro" id="IPR052054">
    <property type="entry name" value="Oxidative_DNA_repair_enzyme"/>
</dbReference>
<reference evidence="11 12" key="1">
    <citation type="submission" date="2019-10" db="EMBL/GenBank/DDBJ databases">
        <title>Alkaliphilus serpentinus sp. nov. and Alkaliphilus pronyensis sp. nov., two novel anaerobic alkaliphilic species isolated from the serpentinized-hosted hydrothermal field of the Prony Bay (New Caledonia).</title>
        <authorList>
            <person name="Postec A."/>
        </authorList>
    </citation>
    <scope>NUCLEOTIDE SEQUENCE [LARGE SCALE GENOMIC DNA]</scope>
    <source>
        <strain evidence="11 12">LacV</strain>
    </source>
</reference>
<evidence type="ECO:0000256" key="3">
    <source>
        <dbReference type="ARBA" id="ARBA00022763"/>
    </source>
</evidence>
<dbReference type="GO" id="GO:0003684">
    <property type="term" value="F:damaged DNA binding"/>
    <property type="evidence" value="ECO:0007669"/>
    <property type="project" value="InterPro"/>
</dbReference>
<evidence type="ECO:0000313" key="12">
    <source>
        <dbReference type="Proteomes" id="UP000432715"/>
    </source>
</evidence>
<evidence type="ECO:0000256" key="6">
    <source>
        <dbReference type="ARBA" id="ARBA00023239"/>
    </source>
</evidence>
<dbReference type="OrthoDB" id="9798522at2"/>
<dbReference type="InterPro" id="IPR012904">
    <property type="entry name" value="OGG_N"/>
</dbReference>
<dbReference type="CDD" id="cd00056">
    <property type="entry name" value="ENDO3c"/>
    <property type="match status" value="1"/>
</dbReference>
<evidence type="ECO:0000256" key="9">
    <source>
        <dbReference type="ARBA" id="ARBA00044632"/>
    </source>
</evidence>
<dbReference type="Pfam" id="PF07934">
    <property type="entry name" value="OGG_N"/>
    <property type="match status" value="1"/>
</dbReference>
<dbReference type="PANTHER" id="PTHR10242">
    <property type="entry name" value="8-OXOGUANINE DNA GLYCOSYLASE"/>
    <property type="match status" value="1"/>
</dbReference>
<evidence type="ECO:0000259" key="10">
    <source>
        <dbReference type="SMART" id="SM00478"/>
    </source>
</evidence>
<dbReference type="GO" id="GO:0006289">
    <property type="term" value="P:nucleotide-excision repair"/>
    <property type="evidence" value="ECO:0007669"/>
    <property type="project" value="InterPro"/>
</dbReference>
<feature type="domain" description="HhH-GPD" evidence="10">
    <location>
        <begin position="124"/>
        <end position="287"/>
    </location>
</feature>
<dbReference type="EC" id="4.2.99.18" evidence="2"/>
<protein>
    <recommendedName>
        <fullName evidence="2">DNA-(apurinic or apyrimidinic site) lyase</fullName>
        <ecNumber evidence="2">4.2.99.18</ecNumber>
    </recommendedName>
</protein>
<evidence type="ECO:0000313" key="11">
    <source>
        <dbReference type="EMBL" id="KAB3532454.1"/>
    </source>
</evidence>
<gene>
    <name evidence="11" type="ORF">F8154_11930</name>
</gene>
<dbReference type="Gene3D" id="1.10.1670.10">
    <property type="entry name" value="Helix-hairpin-Helix base-excision DNA repair enzymes (C-terminal)"/>
    <property type="match status" value="1"/>
</dbReference>
<keyword evidence="3" id="KW-0227">DNA damage</keyword>
<dbReference type="PANTHER" id="PTHR10242:SF2">
    <property type="entry name" value="N-GLYCOSYLASE_DNA LYASE"/>
    <property type="match status" value="1"/>
</dbReference>
<name>A0A6I0F6A3_9FIRM</name>
<dbReference type="InterPro" id="IPR003265">
    <property type="entry name" value="HhH-GPD_domain"/>
</dbReference>
<dbReference type="Proteomes" id="UP000432715">
    <property type="component" value="Unassembled WGS sequence"/>
</dbReference>
<sequence length="303" mass="34938">MKHELIQDSNKIILKNVKDFEPKDIFECGQCFRWKKEDDASYTGVAYNRLLNVKKVNNEIHFKNTNYQDFLNIWVNYFDLNTDYSLIKKRLSNEDKVMEKATSFGDGVRILRQEPWETIISFIVSANNNIPRIMKAIELMCSRFGNEVGIYNGKKHYSFPEPKVLANLKPEDLSACNMGYRGPYIIKTAKQILSNPNQIDLLQGINTDICREGLMELSGVGPKVANCIAFFAFGKLDAFPVDVWVKRLMEFFYFNEEMKPKEIEAFAKKQYGQYAGYAQQYLFYYGRELGIGKGGAKVVGYNS</sequence>
<keyword evidence="12" id="KW-1185">Reference proteome</keyword>
<dbReference type="AlphaFoldDB" id="A0A6I0F6A3"/>
<dbReference type="GO" id="GO:0140078">
    <property type="term" value="F:class I DNA-(apurinic or apyrimidinic site) endonuclease activity"/>
    <property type="evidence" value="ECO:0007669"/>
    <property type="project" value="UniProtKB-EC"/>
</dbReference>
<dbReference type="GO" id="GO:0006284">
    <property type="term" value="P:base-excision repair"/>
    <property type="evidence" value="ECO:0007669"/>
    <property type="project" value="InterPro"/>
</dbReference>
<evidence type="ECO:0000256" key="1">
    <source>
        <dbReference type="ARBA" id="ARBA00010679"/>
    </source>
</evidence>
<keyword evidence="8" id="KW-0326">Glycosidase</keyword>
<dbReference type="SMART" id="SM00478">
    <property type="entry name" value="ENDO3c"/>
    <property type="match status" value="1"/>
</dbReference>
<keyword evidence="7" id="KW-0511">Multifunctional enzyme</keyword>
<evidence type="ECO:0000256" key="8">
    <source>
        <dbReference type="ARBA" id="ARBA00023295"/>
    </source>
</evidence>
<dbReference type="GO" id="GO:0008534">
    <property type="term" value="F:oxidized purine nucleobase lesion DNA N-glycosylase activity"/>
    <property type="evidence" value="ECO:0007669"/>
    <property type="project" value="InterPro"/>
</dbReference>
<proteinExistence type="inferred from homology"/>
<comment type="similarity">
    <text evidence="1">Belongs to the type-1 OGG1 family.</text>
</comment>
<comment type="caution">
    <text evidence="11">The sequence shown here is derived from an EMBL/GenBank/DDBJ whole genome shotgun (WGS) entry which is preliminary data.</text>
</comment>
<evidence type="ECO:0000256" key="7">
    <source>
        <dbReference type="ARBA" id="ARBA00023268"/>
    </source>
</evidence>
<keyword evidence="4" id="KW-0378">Hydrolase</keyword>
<dbReference type="EMBL" id="WBZC01000048">
    <property type="protein sequence ID" value="KAB3532454.1"/>
    <property type="molecule type" value="Genomic_DNA"/>
</dbReference>
<dbReference type="SUPFAM" id="SSF55945">
    <property type="entry name" value="TATA-box binding protein-like"/>
    <property type="match status" value="1"/>
</dbReference>
<dbReference type="InterPro" id="IPR011257">
    <property type="entry name" value="DNA_glycosylase"/>
</dbReference>
<dbReference type="InterPro" id="IPR023170">
    <property type="entry name" value="HhH_base_excis_C"/>
</dbReference>
<dbReference type="SUPFAM" id="SSF48150">
    <property type="entry name" value="DNA-glycosylase"/>
    <property type="match status" value="1"/>
</dbReference>
<dbReference type="Gene3D" id="1.10.340.30">
    <property type="entry name" value="Hypothetical protein, domain 2"/>
    <property type="match status" value="1"/>
</dbReference>
<comment type="catalytic activity">
    <reaction evidence="9">
        <text>2'-deoxyribonucleotide-(2'-deoxyribose 5'-phosphate)-2'-deoxyribonucleotide-DNA = a 3'-end 2'-deoxyribonucleotide-(2,3-dehydro-2,3-deoxyribose 5'-phosphate)-DNA + a 5'-end 5'-phospho-2'-deoxyribonucleoside-DNA + H(+)</text>
        <dbReference type="Rhea" id="RHEA:66592"/>
        <dbReference type="Rhea" id="RHEA-COMP:13180"/>
        <dbReference type="Rhea" id="RHEA-COMP:16897"/>
        <dbReference type="Rhea" id="RHEA-COMP:17067"/>
        <dbReference type="ChEBI" id="CHEBI:15378"/>
        <dbReference type="ChEBI" id="CHEBI:136412"/>
        <dbReference type="ChEBI" id="CHEBI:157695"/>
        <dbReference type="ChEBI" id="CHEBI:167181"/>
        <dbReference type="EC" id="4.2.99.18"/>
    </reaction>
</comment>
<keyword evidence="6" id="KW-0456">Lyase</keyword>